<dbReference type="Proteomes" id="UP000077266">
    <property type="component" value="Unassembled WGS sequence"/>
</dbReference>
<protein>
    <submittedName>
        <fullName evidence="1">Uncharacterized protein</fullName>
    </submittedName>
</protein>
<dbReference type="EMBL" id="KV425938">
    <property type="protein sequence ID" value="KZV96791.1"/>
    <property type="molecule type" value="Genomic_DNA"/>
</dbReference>
<evidence type="ECO:0000313" key="2">
    <source>
        <dbReference type="Proteomes" id="UP000077266"/>
    </source>
</evidence>
<dbReference type="AlphaFoldDB" id="A0A165KSA9"/>
<evidence type="ECO:0000313" key="1">
    <source>
        <dbReference type="EMBL" id="KZV96791.1"/>
    </source>
</evidence>
<sequence length="65" mass="7533">MDIPKYTRYMVRRFTDEPCTCPHCKTTQGYSLQLWGCAQKCHSSLPPALFERIFGELRVKAVDHA</sequence>
<name>A0A165KSA9_EXIGL</name>
<reference evidence="1 2" key="1">
    <citation type="journal article" date="2016" name="Mol. Biol. Evol.">
        <title>Comparative Genomics of Early-Diverging Mushroom-Forming Fungi Provides Insights into the Origins of Lignocellulose Decay Capabilities.</title>
        <authorList>
            <person name="Nagy L.G."/>
            <person name="Riley R."/>
            <person name="Tritt A."/>
            <person name="Adam C."/>
            <person name="Daum C."/>
            <person name="Floudas D."/>
            <person name="Sun H."/>
            <person name="Yadav J.S."/>
            <person name="Pangilinan J."/>
            <person name="Larsson K.H."/>
            <person name="Matsuura K."/>
            <person name="Barry K."/>
            <person name="Labutti K."/>
            <person name="Kuo R."/>
            <person name="Ohm R.A."/>
            <person name="Bhattacharya S.S."/>
            <person name="Shirouzu T."/>
            <person name="Yoshinaga Y."/>
            <person name="Martin F.M."/>
            <person name="Grigoriev I.V."/>
            <person name="Hibbett D.S."/>
        </authorList>
    </citation>
    <scope>NUCLEOTIDE SEQUENCE [LARGE SCALE GENOMIC DNA]</scope>
    <source>
        <strain evidence="1 2">HHB12029</strain>
    </source>
</reference>
<accession>A0A165KSA9</accession>
<dbReference type="InParanoid" id="A0A165KSA9"/>
<proteinExistence type="predicted"/>
<keyword evidence="2" id="KW-1185">Reference proteome</keyword>
<gene>
    <name evidence="1" type="ORF">EXIGLDRAFT_732359</name>
</gene>
<organism evidence="1 2">
    <name type="scientific">Exidia glandulosa HHB12029</name>
    <dbReference type="NCBI Taxonomy" id="1314781"/>
    <lineage>
        <taxon>Eukaryota</taxon>
        <taxon>Fungi</taxon>
        <taxon>Dikarya</taxon>
        <taxon>Basidiomycota</taxon>
        <taxon>Agaricomycotina</taxon>
        <taxon>Agaricomycetes</taxon>
        <taxon>Auriculariales</taxon>
        <taxon>Exidiaceae</taxon>
        <taxon>Exidia</taxon>
    </lineage>
</organism>